<sequence>MYPLPPLRPCLRALLLRPHLSVPRKRRPIRAPVLRRLRQLTTKVLALRGATSWPELESSLCISCYLFMAFCECCS</sequence>
<evidence type="ECO:0000313" key="2">
    <source>
        <dbReference type="Proteomes" id="UP000256964"/>
    </source>
</evidence>
<organism evidence="1 2">
    <name type="scientific">Lentinus brumalis</name>
    <dbReference type="NCBI Taxonomy" id="2498619"/>
    <lineage>
        <taxon>Eukaryota</taxon>
        <taxon>Fungi</taxon>
        <taxon>Dikarya</taxon>
        <taxon>Basidiomycota</taxon>
        <taxon>Agaricomycotina</taxon>
        <taxon>Agaricomycetes</taxon>
        <taxon>Polyporales</taxon>
        <taxon>Polyporaceae</taxon>
        <taxon>Lentinus</taxon>
    </lineage>
</organism>
<dbReference type="AlphaFoldDB" id="A0A371DPN9"/>
<dbReference type="EMBL" id="KZ857384">
    <property type="protein sequence ID" value="RDX54506.1"/>
    <property type="molecule type" value="Genomic_DNA"/>
</dbReference>
<evidence type="ECO:0000313" key="1">
    <source>
        <dbReference type="EMBL" id="RDX54506.1"/>
    </source>
</evidence>
<name>A0A371DPN9_9APHY</name>
<dbReference type="Proteomes" id="UP000256964">
    <property type="component" value="Unassembled WGS sequence"/>
</dbReference>
<protein>
    <submittedName>
        <fullName evidence="1">Uncharacterized protein</fullName>
    </submittedName>
</protein>
<reference evidence="1 2" key="1">
    <citation type="journal article" date="2018" name="Biotechnol. Biofuels">
        <title>Integrative visual omics of the white-rot fungus Polyporus brumalis exposes the biotechnological potential of its oxidative enzymes for delignifying raw plant biomass.</title>
        <authorList>
            <person name="Miyauchi S."/>
            <person name="Rancon A."/>
            <person name="Drula E."/>
            <person name="Hage H."/>
            <person name="Chaduli D."/>
            <person name="Favel A."/>
            <person name="Grisel S."/>
            <person name="Henrissat B."/>
            <person name="Herpoel-Gimbert I."/>
            <person name="Ruiz-Duenas F.J."/>
            <person name="Chevret D."/>
            <person name="Hainaut M."/>
            <person name="Lin J."/>
            <person name="Wang M."/>
            <person name="Pangilinan J."/>
            <person name="Lipzen A."/>
            <person name="Lesage-Meessen L."/>
            <person name="Navarro D."/>
            <person name="Riley R."/>
            <person name="Grigoriev I.V."/>
            <person name="Zhou S."/>
            <person name="Raouche S."/>
            <person name="Rosso M.N."/>
        </authorList>
    </citation>
    <scope>NUCLEOTIDE SEQUENCE [LARGE SCALE GENOMIC DNA]</scope>
    <source>
        <strain evidence="1 2">BRFM 1820</strain>
    </source>
</reference>
<keyword evidence="2" id="KW-1185">Reference proteome</keyword>
<proteinExistence type="predicted"/>
<gene>
    <name evidence="1" type="ORF">OH76DRAFT_972101</name>
</gene>
<accession>A0A371DPN9</accession>